<gene>
    <name evidence="1" type="ORF">H1P_3920004</name>
</gene>
<organism evidence="1 2">
    <name type="scientific">Hyella patelloides LEGE 07179</name>
    <dbReference type="NCBI Taxonomy" id="945734"/>
    <lineage>
        <taxon>Bacteria</taxon>
        <taxon>Bacillati</taxon>
        <taxon>Cyanobacteriota</taxon>
        <taxon>Cyanophyceae</taxon>
        <taxon>Pleurocapsales</taxon>
        <taxon>Hyellaceae</taxon>
        <taxon>Hyella</taxon>
    </lineage>
</organism>
<proteinExistence type="predicted"/>
<keyword evidence="2" id="KW-1185">Reference proteome</keyword>
<dbReference type="AlphaFoldDB" id="A0A563VX34"/>
<accession>A0A563VX34</accession>
<dbReference type="Proteomes" id="UP000320055">
    <property type="component" value="Unassembled WGS sequence"/>
</dbReference>
<reference evidence="1 2" key="1">
    <citation type="submission" date="2019-01" db="EMBL/GenBank/DDBJ databases">
        <authorList>
            <person name="Brito A."/>
        </authorList>
    </citation>
    <scope>NUCLEOTIDE SEQUENCE [LARGE SCALE GENOMIC DNA]</scope>
    <source>
        <strain evidence="1">1</strain>
    </source>
</reference>
<dbReference type="RefSeq" id="WP_144874799.1">
    <property type="nucleotide sequence ID" value="NZ_LR214128.1"/>
</dbReference>
<sequence length="82" mass="9145">MRSIKLYSLVGSDGILHLEVPVGITNAELEVVVTVRSVSSGSEKLGELEWLPEFLGKTAEAWQEESLEQKSPQKTENQEELF</sequence>
<dbReference type="OrthoDB" id="26670at2"/>
<protein>
    <submittedName>
        <fullName evidence="1">Uncharacterized protein</fullName>
    </submittedName>
</protein>
<dbReference type="EMBL" id="CAACVJ010000326">
    <property type="protein sequence ID" value="VEP15976.1"/>
    <property type="molecule type" value="Genomic_DNA"/>
</dbReference>
<evidence type="ECO:0000313" key="2">
    <source>
        <dbReference type="Proteomes" id="UP000320055"/>
    </source>
</evidence>
<name>A0A563VX34_9CYAN</name>
<evidence type="ECO:0000313" key="1">
    <source>
        <dbReference type="EMBL" id="VEP15976.1"/>
    </source>
</evidence>